<protein>
    <submittedName>
        <fullName evidence="2">PHP domain-containing protein</fullName>
    </submittedName>
</protein>
<dbReference type="Gene3D" id="3.20.20.140">
    <property type="entry name" value="Metal-dependent hydrolases"/>
    <property type="match status" value="1"/>
</dbReference>
<dbReference type="CDD" id="cd07432">
    <property type="entry name" value="PHP_HisPPase"/>
    <property type="match status" value="1"/>
</dbReference>
<organism evidence="2 3">
    <name type="scientific">Tectimicrobiota bacterium</name>
    <dbReference type="NCBI Taxonomy" id="2528274"/>
    <lineage>
        <taxon>Bacteria</taxon>
        <taxon>Pseudomonadati</taxon>
        <taxon>Nitrospinota/Tectimicrobiota group</taxon>
        <taxon>Candidatus Tectimicrobiota</taxon>
    </lineage>
</organism>
<dbReference type="Pfam" id="PF13263">
    <property type="entry name" value="PHP_C"/>
    <property type="match status" value="1"/>
</dbReference>
<proteinExistence type="predicted"/>
<evidence type="ECO:0000256" key="1">
    <source>
        <dbReference type="SAM" id="MobiDB-lite"/>
    </source>
</evidence>
<evidence type="ECO:0000313" key="3">
    <source>
        <dbReference type="Proteomes" id="UP000769766"/>
    </source>
</evidence>
<name>A0A932CQD4_UNCTE</name>
<gene>
    <name evidence="2" type="ORF">HYY20_10850</name>
</gene>
<reference evidence="2" key="1">
    <citation type="submission" date="2020-07" db="EMBL/GenBank/DDBJ databases">
        <title>Huge and variable diversity of episymbiotic CPR bacteria and DPANN archaea in groundwater ecosystems.</title>
        <authorList>
            <person name="He C.Y."/>
            <person name="Keren R."/>
            <person name="Whittaker M."/>
            <person name="Farag I.F."/>
            <person name="Doudna J."/>
            <person name="Cate J.H.D."/>
            <person name="Banfield J.F."/>
        </authorList>
    </citation>
    <scope>NUCLEOTIDE SEQUENCE</scope>
    <source>
        <strain evidence="2">NC_groundwater_672_Ag_B-0.1um_62_36</strain>
    </source>
</reference>
<accession>A0A932CQD4</accession>
<evidence type="ECO:0000313" key="2">
    <source>
        <dbReference type="EMBL" id="MBI2877369.1"/>
    </source>
</evidence>
<dbReference type="Proteomes" id="UP000769766">
    <property type="component" value="Unassembled WGS sequence"/>
</dbReference>
<feature type="region of interest" description="Disordered" evidence="1">
    <location>
        <begin position="186"/>
        <end position="205"/>
    </location>
</feature>
<comment type="caution">
    <text evidence="2">The sequence shown here is derived from an EMBL/GenBank/DDBJ whole genome shotgun (WGS) entry which is preliminary data.</text>
</comment>
<dbReference type="InterPro" id="IPR016195">
    <property type="entry name" value="Pol/histidinol_Pase-like"/>
</dbReference>
<sequence>MSFGDGLHLDVGKGELRLDLHAHPFEALGFPSPDPKSVEAIIKAARAKGLDGLAITEHYSPRYGFQAREIAQHYFPGALLIIPGQETRVGHQEVVELYLEDGLTFKFLAHPQSLHGFQLDRYAIQGIEIENFLHDDYIDREGVLRIAEENGLLLLRNSDAHLLEEVGNLYNCLTLETLRQLAWEDRSSQASPPQRGKGKERFPFR</sequence>
<dbReference type="AlphaFoldDB" id="A0A932CQD4"/>
<dbReference type="SUPFAM" id="SSF89550">
    <property type="entry name" value="PHP domain-like"/>
    <property type="match status" value="1"/>
</dbReference>
<dbReference type="EMBL" id="JACPRF010000331">
    <property type="protein sequence ID" value="MBI2877369.1"/>
    <property type="molecule type" value="Genomic_DNA"/>
</dbReference>